<proteinExistence type="predicted"/>
<gene>
    <name evidence="2" type="ORF">QYM36_004513</name>
</gene>
<accession>A0AA88I349</accession>
<evidence type="ECO:0000313" key="2">
    <source>
        <dbReference type="EMBL" id="KAK2720649.1"/>
    </source>
</evidence>
<keyword evidence="3" id="KW-1185">Reference proteome</keyword>
<evidence type="ECO:0000256" key="1">
    <source>
        <dbReference type="SAM" id="MobiDB-lite"/>
    </source>
</evidence>
<reference evidence="2" key="1">
    <citation type="submission" date="2023-07" db="EMBL/GenBank/DDBJ databases">
        <title>Chromosome-level genome assembly of Artemia franciscana.</title>
        <authorList>
            <person name="Jo E."/>
        </authorList>
    </citation>
    <scope>NUCLEOTIDE SEQUENCE</scope>
    <source>
        <tissue evidence="2">Whole body</tissue>
    </source>
</reference>
<feature type="non-terminal residue" evidence="2">
    <location>
        <position position="1"/>
    </location>
</feature>
<name>A0AA88I349_ARTSF</name>
<dbReference type="AlphaFoldDB" id="A0AA88I349"/>
<sequence length="389" mass="44012">MNKSTVVCICICIFLVISAVIVSIVIPVKFYRHVTDPYGNCIRVNNLSEFVQCPDLKNCYPIIQEGITEKSTIVAGSSYRAQDLSFYLNCEAIYYCETGLLCKSNRNDLEDSFRSRSTTIIIDRPGYSPIRPMFHNYHTGGLYEWNAGKFAKKVVKTGALVGGGALLGHMLTKKKYKGLDYSSKKNSQSSIFNRQEGKSNVAKDNQWKPGKSNKVNNIGWKPEISNVAKGNQWKPGKFNKVNDIGWKKSVEGDVEYAVSPKGIKNNKVSEISQGQYWLEDYDLTERTTGPSIANRFESQQQMMAYRTTQQQQWCPQMIQHSPAQNSSIMEQQAQIAPTRINSQMPSQSQFSQTHMTQITWPSLPDYCARMLAKQQQSMMANMRNAAIRP</sequence>
<dbReference type="Proteomes" id="UP001187531">
    <property type="component" value="Unassembled WGS sequence"/>
</dbReference>
<comment type="caution">
    <text evidence="2">The sequence shown here is derived from an EMBL/GenBank/DDBJ whole genome shotgun (WGS) entry which is preliminary data.</text>
</comment>
<dbReference type="EMBL" id="JAVRJZ010000007">
    <property type="protein sequence ID" value="KAK2720649.1"/>
    <property type="molecule type" value="Genomic_DNA"/>
</dbReference>
<protein>
    <submittedName>
        <fullName evidence="2">Uncharacterized protein</fullName>
    </submittedName>
</protein>
<evidence type="ECO:0000313" key="3">
    <source>
        <dbReference type="Proteomes" id="UP001187531"/>
    </source>
</evidence>
<feature type="region of interest" description="Disordered" evidence="1">
    <location>
        <begin position="181"/>
        <end position="211"/>
    </location>
</feature>
<organism evidence="2 3">
    <name type="scientific">Artemia franciscana</name>
    <name type="common">Brine shrimp</name>
    <name type="synonym">Artemia sanfranciscana</name>
    <dbReference type="NCBI Taxonomy" id="6661"/>
    <lineage>
        <taxon>Eukaryota</taxon>
        <taxon>Metazoa</taxon>
        <taxon>Ecdysozoa</taxon>
        <taxon>Arthropoda</taxon>
        <taxon>Crustacea</taxon>
        <taxon>Branchiopoda</taxon>
        <taxon>Anostraca</taxon>
        <taxon>Artemiidae</taxon>
        <taxon>Artemia</taxon>
    </lineage>
</organism>
<feature type="compositionally biased region" description="Polar residues" evidence="1">
    <location>
        <begin position="184"/>
        <end position="193"/>
    </location>
</feature>